<feature type="domain" description="MARVEL" evidence="7">
    <location>
        <begin position="21"/>
        <end position="157"/>
    </location>
</feature>
<evidence type="ECO:0000313" key="9">
    <source>
        <dbReference type="Proteomes" id="UP001337655"/>
    </source>
</evidence>
<feature type="compositionally biased region" description="Polar residues" evidence="5">
    <location>
        <begin position="266"/>
        <end position="277"/>
    </location>
</feature>
<keyword evidence="9" id="KW-1185">Reference proteome</keyword>
<feature type="transmembrane region" description="Helical" evidence="6">
    <location>
        <begin position="78"/>
        <end position="102"/>
    </location>
</feature>
<evidence type="ECO:0000256" key="1">
    <source>
        <dbReference type="ARBA" id="ARBA00004141"/>
    </source>
</evidence>
<dbReference type="GeneID" id="89929890"/>
<accession>A0AAV9P1P3</accession>
<evidence type="ECO:0000256" key="6">
    <source>
        <dbReference type="SAM" id="Phobius"/>
    </source>
</evidence>
<feature type="region of interest" description="Disordered" evidence="5">
    <location>
        <begin position="172"/>
        <end position="219"/>
    </location>
</feature>
<organism evidence="8 9">
    <name type="scientific">Saxophila tyrrhenica</name>
    <dbReference type="NCBI Taxonomy" id="1690608"/>
    <lineage>
        <taxon>Eukaryota</taxon>
        <taxon>Fungi</taxon>
        <taxon>Dikarya</taxon>
        <taxon>Ascomycota</taxon>
        <taxon>Pezizomycotina</taxon>
        <taxon>Dothideomycetes</taxon>
        <taxon>Dothideomycetidae</taxon>
        <taxon>Mycosphaerellales</taxon>
        <taxon>Extremaceae</taxon>
        <taxon>Saxophila</taxon>
    </lineage>
</organism>
<feature type="transmembrane region" description="Helical" evidence="6">
    <location>
        <begin position="12"/>
        <end position="34"/>
    </location>
</feature>
<dbReference type="EMBL" id="JAVRRT010000014">
    <property type="protein sequence ID" value="KAK5166296.1"/>
    <property type="molecule type" value="Genomic_DNA"/>
</dbReference>
<keyword evidence="4 6" id="KW-0472">Membrane</keyword>
<proteinExistence type="predicted"/>
<dbReference type="PANTHER" id="PTHR37451">
    <property type="entry name" value="MARVEL DOMAIN"/>
    <property type="match status" value="1"/>
</dbReference>
<reference evidence="8 9" key="1">
    <citation type="submission" date="2023-08" db="EMBL/GenBank/DDBJ databases">
        <title>Black Yeasts Isolated from many extreme environments.</title>
        <authorList>
            <person name="Coleine C."/>
            <person name="Stajich J.E."/>
            <person name="Selbmann L."/>
        </authorList>
    </citation>
    <scope>NUCLEOTIDE SEQUENCE [LARGE SCALE GENOMIC DNA]</scope>
    <source>
        <strain evidence="8 9">CCFEE 5935</strain>
    </source>
</reference>
<evidence type="ECO:0000256" key="3">
    <source>
        <dbReference type="ARBA" id="ARBA00022989"/>
    </source>
</evidence>
<gene>
    <name evidence="8" type="ORF">LTR77_008557</name>
</gene>
<dbReference type="RefSeq" id="XP_064656249.1">
    <property type="nucleotide sequence ID" value="XM_064805789.1"/>
</dbReference>
<feature type="region of interest" description="Disordered" evidence="5">
    <location>
        <begin position="244"/>
        <end position="288"/>
    </location>
</feature>
<dbReference type="Proteomes" id="UP001337655">
    <property type="component" value="Unassembled WGS sequence"/>
</dbReference>
<keyword evidence="2 6" id="KW-0812">Transmembrane</keyword>
<dbReference type="GO" id="GO:0016020">
    <property type="term" value="C:membrane"/>
    <property type="evidence" value="ECO:0007669"/>
    <property type="project" value="UniProtKB-SubCell"/>
</dbReference>
<protein>
    <recommendedName>
        <fullName evidence="7">MARVEL domain-containing protein</fullName>
    </recommendedName>
</protein>
<name>A0AAV9P1P3_9PEZI</name>
<dbReference type="InterPro" id="IPR008253">
    <property type="entry name" value="Marvel"/>
</dbReference>
<keyword evidence="3 6" id="KW-1133">Transmembrane helix</keyword>
<evidence type="ECO:0000259" key="7">
    <source>
        <dbReference type="Pfam" id="PF01284"/>
    </source>
</evidence>
<evidence type="ECO:0000256" key="5">
    <source>
        <dbReference type="SAM" id="MobiDB-lite"/>
    </source>
</evidence>
<feature type="compositionally biased region" description="Basic and acidic residues" evidence="5">
    <location>
        <begin position="181"/>
        <end position="191"/>
    </location>
</feature>
<feature type="transmembrane region" description="Helical" evidence="6">
    <location>
        <begin position="140"/>
        <end position="164"/>
    </location>
</feature>
<dbReference type="PANTHER" id="PTHR37451:SF3">
    <property type="entry name" value="MARVEL DOMAIN-CONTAINING PROTEIN"/>
    <property type="match status" value="1"/>
</dbReference>
<comment type="caution">
    <text evidence="8">The sequence shown here is derived from an EMBL/GenBank/DDBJ whole genome shotgun (WGS) entry which is preliminary data.</text>
</comment>
<evidence type="ECO:0000256" key="2">
    <source>
        <dbReference type="ARBA" id="ARBA00022692"/>
    </source>
</evidence>
<dbReference type="Pfam" id="PF01284">
    <property type="entry name" value="MARVEL"/>
    <property type="match status" value="1"/>
</dbReference>
<dbReference type="PROSITE" id="PS51257">
    <property type="entry name" value="PROKAR_LIPOPROTEIN"/>
    <property type="match status" value="1"/>
</dbReference>
<evidence type="ECO:0000313" key="8">
    <source>
        <dbReference type="EMBL" id="KAK5166296.1"/>
    </source>
</evidence>
<comment type="subcellular location">
    <subcellularLocation>
        <location evidence="1">Membrane</location>
        <topology evidence="1">Multi-pass membrane protein</topology>
    </subcellularLocation>
</comment>
<feature type="region of interest" description="Disordered" evidence="5">
    <location>
        <begin position="301"/>
        <end position="328"/>
    </location>
</feature>
<sequence>MRIPQTYYQKIKAGLHFAQGFLIFIAGCLALAVLTQEGEHGGQVGYYFAQLQCFLTLPGLIYQIMVPMWTRAWRFANVYAYAAIDLLYTLLWFAAFVAVAVWQSEGLKEGSKNKDGDKDGKGSCEQFGYGSATKCQVTKAAVGFGVVIWLLFIATSVISIQGVLQFRRTGIMPNGNSTKHGQAERFEDPSKDVWSTNTDELDDSHPSHRPSVSPGDDDARRAYSQLSTADEDEQGLLQRPSIQADDPFADTHSMTEHGMHPGRAFSYQSGSNLSITAPPSYHEQTAGAVGIPSPSGYVAPSALSPSDYEQTPGGRVNFPQANYGANFR</sequence>
<feature type="transmembrane region" description="Helical" evidence="6">
    <location>
        <begin position="46"/>
        <end position="66"/>
    </location>
</feature>
<dbReference type="AlphaFoldDB" id="A0AAV9P1P3"/>
<evidence type="ECO:0000256" key="4">
    <source>
        <dbReference type="ARBA" id="ARBA00023136"/>
    </source>
</evidence>